<evidence type="ECO:0000313" key="11">
    <source>
        <dbReference type="EMBL" id="SGZ29394.1"/>
    </source>
</evidence>
<reference evidence="11 12" key="1">
    <citation type="submission" date="2016-11" db="EMBL/GenBank/DDBJ databases">
        <authorList>
            <person name="Jaros S."/>
            <person name="Januszkiewicz K."/>
            <person name="Wedrychowicz H."/>
        </authorList>
    </citation>
    <scope>NUCLEOTIDE SEQUENCE [LARGE SCALE GENOMIC DNA]</scope>
</reference>
<dbReference type="GO" id="GO:0000122">
    <property type="term" value="P:negative regulation of transcription by RNA polymerase II"/>
    <property type="evidence" value="ECO:0007669"/>
    <property type="project" value="TreeGrafter"/>
</dbReference>
<evidence type="ECO:0000256" key="2">
    <source>
        <dbReference type="ARBA" id="ARBA00022723"/>
    </source>
</evidence>
<organism evidence="11 12">
    <name type="scientific">Microbotryum silenes-dioicae</name>
    <dbReference type="NCBI Taxonomy" id="796604"/>
    <lineage>
        <taxon>Eukaryota</taxon>
        <taxon>Fungi</taxon>
        <taxon>Dikarya</taxon>
        <taxon>Basidiomycota</taxon>
        <taxon>Pucciniomycotina</taxon>
        <taxon>Microbotryomycetes</taxon>
        <taxon>Microbotryales</taxon>
        <taxon>Microbotryaceae</taxon>
        <taxon>Microbotryum</taxon>
    </lineage>
</organism>
<dbReference type="SUPFAM" id="SSF57667">
    <property type="entry name" value="beta-beta-alpha zinc fingers"/>
    <property type="match status" value="2"/>
</dbReference>
<keyword evidence="2" id="KW-0479">Metal-binding</keyword>
<evidence type="ECO:0000259" key="10">
    <source>
        <dbReference type="Pfam" id="PF08790"/>
    </source>
</evidence>
<gene>
    <name evidence="11" type="primary">BQ5605_C057g12679</name>
    <name evidence="11" type="ORF">BQ5605_C057G12679</name>
</gene>
<feature type="region of interest" description="Disordered" evidence="9">
    <location>
        <begin position="96"/>
        <end position="219"/>
    </location>
</feature>
<evidence type="ECO:0000256" key="9">
    <source>
        <dbReference type="SAM" id="MobiDB-lite"/>
    </source>
</evidence>
<dbReference type="AlphaFoldDB" id="A0A2X0NA72"/>
<comment type="subcellular location">
    <subcellularLocation>
        <location evidence="1">Nucleus</location>
    </subcellularLocation>
</comment>
<dbReference type="PANTHER" id="PTHR13100:SF10">
    <property type="entry name" value="CELL GROWTH-REGULATING NUCLEOLAR PROTEIN"/>
    <property type="match status" value="1"/>
</dbReference>
<keyword evidence="4 8" id="KW-0863">Zinc-finger</keyword>
<comment type="similarity">
    <text evidence="7">Belongs to the UPF0743 family.</text>
</comment>
<dbReference type="PANTHER" id="PTHR13100">
    <property type="entry name" value="CELL GROWTH-REGULATING NUCLEOLAR PROTEIN LYAR"/>
    <property type="match status" value="1"/>
</dbReference>
<dbReference type="EMBL" id="FQNC01000094">
    <property type="protein sequence ID" value="SGZ29394.1"/>
    <property type="molecule type" value="Genomic_DNA"/>
</dbReference>
<dbReference type="GO" id="GO:0005730">
    <property type="term" value="C:nucleolus"/>
    <property type="evidence" value="ECO:0007669"/>
    <property type="project" value="TreeGrafter"/>
</dbReference>
<keyword evidence="3" id="KW-0677">Repeat</keyword>
<feature type="compositionally biased region" description="Low complexity" evidence="9">
    <location>
        <begin position="188"/>
        <end position="219"/>
    </location>
</feature>
<evidence type="ECO:0000256" key="5">
    <source>
        <dbReference type="ARBA" id="ARBA00022833"/>
    </source>
</evidence>
<sequence length="293" mass="31718">MVSFVCDTCNDTLKKPKLDQHAQKCWAVYTCLDCNTTFEGTSYRAHTSCISEDQKYQKSTGSTLTSPPPPPPPNIHLFFRAAVRNFLLPTLPNSVYKAPKKPNKNHPGAPPTPAPTTPATVAPSITVPEPFSTATPVDTPAVVESSSTTAMTNGTKRARQEEQEEKVEVERLKKQRKAEKKAAKKASKAAAATGTEPTATSTPAAKAEETVAPEPATEEVSLKDIKAEIKAFLAQAVPGVLKQSRTLREVKRSVVEMAAARGLNEETEVLEVFEKGVFLGGDKPKKMLKLSFE</sequence>
<evidence type="ECO:0000256" key="7">
    <source>
        <dbReference type="ARBA" id="ARBA00061084"/>
    </source>
</evidence>
<dbReference type="GO" id="GO:0008270">
    <property type="term" value="F:zinc ion binding"/>
    <property type="evidence" value="ECO:0007669"/>
    <property type="project" value="UniProtKB-KW"/>
</dbReference>
<keyword evidence="6" id="KW-0539">Nucleus</keyword>
<feature type="compositionally biased region" description="Basic residues" evidence="9">
    <location>
        <begin position="173"/>
        <end position="187"/>
    </location>
</feature>
<dbReference type="InterPro" id="IPR039999">
    <property type="entry name" value="LYAR"/>
</dbReference>
<evidence type="ECO:0000256" key="1">
    <source>
        <dbReference type="ARBA" id="ARBA00004123"/>
    </source>
</evidence>
<dbReference type="FunFam" id="3.30.1490.490:FF:000001">
    <property type="entry name" value="cell growth-regulating nucleolar protein-like"/>
    <property type="match status" value="1"/>
</dbReference>
<proteinExistence type="inferred from homology"/>
<feature type="domain" description="Zinc finger C2H2 LYAR-type" evidence="10">
    <location>
        <begin position="29"/>
        <end position="56"/>
    </location>
</feature>
<keyword evidence="12" id="KW-1185">Reference proteome</keyword>
<accession>A0A2X0NA72</accession>
<dbReference type="InterPro" id="IPR014898">
    <property type="entry name" value="Znf_C2H2_LYAR"/>
</dbReference>
<keyword evidence="5" id="KW-0862">Zinc</keyword>
<name>A0A2X0NA72_9BASI</name>
<evidence type="ECO:0000313" key="12">
    <source>
        <dbReference type="Proteomes" id="UP000249464"/>
    </source>
</evidence>
<dbReference type="Pfam" id="PF08790">
    <property type="entry name" value="zf-LYAR"/>
    <property type="match status" value="1"/>
</dbReference>
<evidence type="ECO:0000256" key="6">
    <source>
        <dbReference type="ARBA" id="ARBA00023242"/>
    </source>
</evidence>
<dbReference type="GO" id="GO:0003677">
    <property type="term" value="F:DNA binding"/>
    <property type="evidence" value="ECO:0007669"/>
    <property type="project" value="InterPro"/>
</dbReference>
<protein>
    <submittedName>
        <fullName evidence="11">BQ5605_C057g12679 protein</fullName>
    </submittedName>
</protein>
<feature type="compositionally biased region" description="Basic and acidic residues" evidence="9">
    <location>
        <begin position="158"/>
        <end position="172"/>
    </location>
</feature>
<evidence type="ECO:0000256" key="3">
    <source>
        <dbReference type="ARBA" id="ARBA00022737"/>
    </source>
</evidence>
<dbReference type="PROSITE" id="PS51804">
    <property type="entry name" value="ZF_C2HC_LYAR"/>
    <property type="match status" value="1"/>
</dbReference>
<evidence type="ECO:0000256" key="8">
    <source>
        <dbReference type="PROSITE-ProRule" id="PRU01145"/>
    </source>
</evidence>
<evidence type="ECO:0000256" key="4">
    <source>
        <dbReference type="ARBA" id="ARBA00022771"/>
    </source>
</evidence>
<dbReference type="InterPro" id="IPR036236">
    <property type="entry name" value="Znf_C2H2_sf"/>
</dbReference>
<dbReference type="GO" id="GO:0006364">
    <property type="term" value="P:rRNA processing"/>
    <property type="evidence" value="ECO:0007669"/>
    <property type="project" value="TreeGrafter"/>
</dbReference>
<dbReference type="Gene3D" id="3.30.1490.490">
    <property type="match status" value="1"/>
</dbReference>
<dbReference type="STRING" id="796604.A0A2X0NA72"/>
<dbReference type="Proteomes" id="UP000249464">
    <property type="component" value="Unassembled WGS sequence"/>
</dbReference>
<feature type="compositionally biased region" description="Polar residues" evidence="9">
    <location>
        <begin position="144"/>
        <end position="155"/>
    </location>
</feature>